<comment type="caution">
    <text evidence="1">The sequence shown here is derived from an EMBL/GenBank/DDBJ whole genome shotgun (WGS) entry which is preliminary data.</text>
</comment>
<gene>
    <name evidence="1" type="ORF">I4F81_005132</name>
</gene>
<sequence>MHRGWGLADAGTPGWAPRLGAPHPAAPPPASAVSATLCRAWGGAAVVAADAAAASDVPSALTTATTTPASSWPPRRTASPSLIGHHHRRRRRRSTTTTASTTSTTASAAATTAKSTTSAAAASVRDQPFPSRIPGGDTGAPSAAAAVNAALASAAAAVEGVEDGLRSALRRSVSAGERSRAAAAVGEVLASLHPKGRASAGGGGVPGVVGGGGLWGSSAAVGGGGGAGGALRAFFEGDRPLRGGGGRRLSRRATPSSASWTPSVAAAATAGVRLDDFAAAAWAAAAWDSARSSLAVGACGASSSSLGSVGGWCASTSASSSSVRAVGSSGSSPGVGQWAGVPIRAGGSSAELAFGVGVGLPVQLNSALSAQTCSWAASMRPFVAALAAAILDAGRREAAAAAAGGGGPLGGQTSSAFLGSTAGSSGTSGGTTPGAGSAMPLFWPPPVPVGEGAEDAAPFLVRRDSANGVGGGGGMQPVAVLPSSAGDGGPDGTPHAGVHSTPPSSTARPAQPARRRQGVRTGAVPVVTPAAAADYRTPRSWTATEVVPSGGGLSGLSMLGFERSLGAAGGRGATPDMRQIFAAALAFSMYVVTRRPTVATLRRHQRRARSRQTAAASPSEVVAAPVPGTEVEGARTGDVPPGAVATDGGEGFVAGLSLDASLTSDLRLGPRDITIVTTAGLPWMTGTAVNPLLRAVYLAREGHRVSLVIPWLPNAEDQARVFPKGVFFETQDEQAEFIYSWVRRELGPEIAGGVVGAAAGAPGAATPAAPSLVNGATLGAVESAPSAADAAVDAPSADERLFTVRFYESVYSVDFGSILPLGDITTIFGPDDVKDVCVLEEPEHLTWHHAGRMWTSVFRFVVGVVHTNYIEYARMNGFFGPSRALFLGFLNKWVCRSYCHRVIKLSDAVQPLPHSVTCNVHGVRDKFLQIGRTVAAASAAHAAALARTASLGCMSTAAESEGWEGSSNGDEGDSAVTGPRPPVVAATASTVAGGSVGATEVSATEAGADVDVPPAFPLGAYFLGKVLWTKGYLPLVELLEEDYVRTGDQVKVDFFGSGPDLDAVKARVTGSTALAGVTVHGKVIDHAAPALHGYKLYVNPSNSDVVCTATAEALAMGKFVICLEHPSNDFFSTFTNCFTYRTAEEFSDLLRHCLARQPAPLSADEQYRLSWEAATQRFYTAALVPPEKATQSRVDSALAVTHKTICSNLVTPPADAWVRPRDPPASPTTPGSLSPQVSPLGSPLDSPRVSPRASPRSGPGGMASPGTLAGPPPAVSSGGGPTGTPSPRLSPLLSPSTTEALRRSRNQLRRRANGLLAKPRGGGGGATPARAPAWPLRFGGSPLPPAGGPWGVTPKATAPPPAASSSASPAAAVPSPSRGAGGGGAAGRPRTARSLPTGVKSEPLSPLTPERGGGGVDVPPPPSY</sequence>
<keyword evidence="2" id="KW-1185">Reference proteome</keyword>
<reference evidence="1" key="1">
    <citation type="submission" date="2019-11" db="EMBL/GenBank/DDBJ databases">
        <title>Nori genome reveals adaptations in red seaweeds to the harsh intertidal environment.</title>
        <authorList>
            <person name="Wang D."/>
            <person name="Mao Y."/>
        </authorList>
    </citation>
    <scope>NUCLEOTIDE SEQUENCE</scope>
    <source>
        <tissue evidence="1">Gametophyte</tissue>
    </source>
</reference>
<organism evidence="1 2">
    <name type="scientific">Pyropia yezoensis</name>
    <name type="common">Susabi-nori</name>
    <name type="synonym">Porphyra yezoensis</name>
    <dbReference type="NCBI Taxonomy" id="2788"/>
    <lineage>
        <taxon>Eukaryota</taxon>
        <taxon>Rhodophyta</taxon>
        <taxon>Bangiophyceae</taxon>
        <taxon>Bangiales</taxon>
        <taxon>Bangiaceae</taxon>
        <taxon>Pyropia</taxon>
    </lineage>
</organism>
<dbReference type="Proteomes" id="UP000798662">
    <property type="component" value="Chromosome 1"/>
</dbReference>
<accession>A0ACC3BWY3</accession>
<evidence type="ECO:0000313" key="1">
    <source>
        <dbReference type="EMBL" id="KAK1862564.1"/>
    </source>
</evidence>
<proteinExistence type="predicted"/>
<name>A0ACC3BWY3_PYRYE</name>
<dbReference type="EMBL" id="CM020618">
    <property type="protein sequence ID" value="KAK1862564.1"/>
    <property type="molecule type" value="Genomic_DNA"/>
</dbReference>
<protein>
    <submittedName>
        <fullName evidence="1">Uncharacterized protein</fullName>
    </submittedName>
</protein>
<evidence type="ECO:0000313" key="2">
    <source>
        <dbReference type="Proteomes" id="UP000798662"/>
    </source>
</evidence>